<evidence type="ECO:0000313" key="5">
    <source>
        <dbReference type="Proteomes" id="UP001165341"/>
    </source>
</evidence>
<comment type="similarity">
    <text evidence="1">Belongs to the PhzF family.</text>
</comment>
<dbReference type="Gene3D" id="3.10.310.10">
    <property type="entry name" value="Diaminopimelate Epimerase, Chain A, domain 1"/>
    <property type="match status" value="2"/>
</dbReference>
<reference evidence="4" key="1">
    <citation type="submission" date="2022-03" db="EMBL/GenBank/DDBJ databases">
        <title>Cryobacterium sp. nov. strain ZS14-85, isolated from Antarctic soil.</title>
        <authorList>
            <person name="Li J."/>
            <person name="Niu G."/>
        </authorList>
    </citation>
    <scope>NUCLEOTIDE SEQUENCE</scope>
    <source>
        <strain evidence="4">ZS14-85</strain>
    </source>
</reference>
<dbReference type="GO" id="GO:0005737">
    <property type="term" value="C:cytoplasm"/>
    <property type="evidence" value="ECO:0007669"/>
    <property type="project" value="TreeGrafter"/>
</dbReference>
<dbReference type="Proteomes" id="UP001165341">
    <property type="component" value="Unassembled WGS sequence"/>
</dbReference>
<dbReference type="PIRSF" id="PIRSF016184">
    <property type="entry name" value="PhzC_PhzF"/>
    <property type="match status" value="1"/>
</dbReference>
<accession>A0AA41QY09</accession>
<evidence type="ECO:0000313" key="4">
    <source>
        <dbReference type="EMBL" id="MCI4658983.1"/>
    </source>
</evidence>
<proteinExistence type="inferred from homology"/>
<keyword evidence="5" id="KW-1185">Reference proteome</keyword>
<organism evidence="4 5">
    <name type="scientific">Cryobacterium zhongshanensis</name>
    <dbReference type="NCBI Taxonomy" id="2928153"/>
    <lineage>
        <taxon>Bacteria</taxon>
        <taxon>Bacillati</taxon>
        <taxon>Actinomycetota</taxon>
        <taxon>Actinomycetes</taxon>
        <taxon>Micrococcales</taxon>
        <taxon>Microbacteriaceae</taxon>
        <taxon>Cryobacterium</taxon>
    </lineage>
</organism>
<name>A0AA41QY09_9MICO</name>
<dbReference type="PANTHER" id="PTHR13774">
    <property type="entry name" value="PHENAZINE BIOSYNTHESIS PROTEIN"/>
    <property type="match status" value="1"/>
</dbReference>
<dbReference type="AlphaFoldDB" id="A0AA41QY09"/>
<dbReference type="GO" id="GO:0016853">
    <property type="term" value="F:isomerase activity"/>
    <property type="evidence" value="ECO:0007669"/>
    <property type="project" value="UniProtKB-KW"/>
</dbReference>
<sequence>MSDQTEILRLTAFAADPSGGNPAGVVLDASALPDAEMQRIAASLGYAETAFLTRPPTREYPGRAGIRYFSPTAEVPFCGHATIATAVALAGRGDADDFVFETKIGEVRIDTRRTADGIVASFTSVEPRVEPIGASVLEHLLRLLGVDATDLHPDYPPRLAFAGNVHPVLVFAETATFDGFRFDPAEVRALMDAEGWAGTVTTLRVLGPLEFEARNLFPVGTMTEDPATGSAAASVGGYLRALGLVDPPARVLIRQGRHVGRPSLLTVDIPATGGIVVSGTATVIS</sequence>
<dbReference type="RefSeq" id="WP_243012620.1">
    <property type="nucleotide sequence ID" value="NZ_JALGAR010000004.1"/>
</dbReference>
<evidence type="ECO:0000256" key="2">
    <source>
        <dbReference type="ARBA" id="ARBA00023235"/>
    </source>
</evidence>
<dbReference type="NCBIfam" id="TIGR00654">
    <property type="entry name" value="PhzF_family"/>
    <property type="match status" value="1"/>
</dbReference>
<keyword evidence="2" id="KW-0413">Isomerase</keyword>
<dbReference type="EMBL" id="JALGAR010000004">
    <property type="protein sequence ID" value="MCI4658983.1"/>
    <property type="molecule type" value="Genomic_DNA"/>
</dbReference>
<feature type="active site" evidence="3">
    <location>
        <position position="48"/>
    </location>
</feature>
<evidence type="ECO:0000256" key="1">
    <source>
        <dbReference type="ARBA" id="ARBA00008270"/>
    </source>
</evidence>
<dbReference type="InterPro" id="IPR003719">
    <property type="entry name" value="Phenazine_PhzF-like"/>
</dbReference>
<evidence type="ECO:0000256" key="3">
    <source>
        <dbReference type="PIRSR" id="PIRSR016184-1"/>
    </source>
</evidence>
<dbReference type="SUPFAM" id="SSF54506">
    <property type="entry name" value="Diaminopimelate epimerase-like"/>
    <property type="match status" value="1"/>
</dbReference>
<protein>
    <submittedName>
        <fullName evidence="4">PhzF family phenazine biosynthesis protein</fullName>
    </submittedName>
</protein>
<dbReference type="PANTHER" id="PTHR13774:SF39">
    <property type="entry name" value="BIOSYNTHESIS PROTEIN, PUTATIVE-RELATED"/>
    <property type="match status" value="1"/>
</dbReference>
<gene>
    <name evidence="4" type="ORF">MQH31_14320</name>
</gene>
<dbReference type="Pfam" id="PF02567">
    <property type="entry name" value="PhzC-PhzF"/>
    <property type="match status" value="1"/>
</dbReference>
<comment type="caution">
    <text evidence="4">The sequence shown here is derived from an EMBL/GenBank/DDBJ whole genome shotgun (WGS) entry which is preliminary data.</text>
</comment>